<proteinExistence type="predicted"/>
<protein>
    <submittedName>
        <fullName evidence="3">Nicotinamidase-related amidase</fullName>
    </submittedName>
</protein>
<organism evidence="3 4">
    <name type="scientific">Sphingomonas aurantiaca</name>
    <dbReference type="NCBI Taxonomy" id="185949"/>
    <lineage>
        <taxon>Bacteria</taxon>
        <taxon>Pseudomonadati</taxon>
        <taxon>Pseudomonadota</taxon>
        <taxon>Alphaproteobacteria</taxon>
        <taxon>Sphingomonadales</taxon>
        <taxon>Sphingomonadaceae</taxon>
        <taxon>Sphingomonas</taxon>
    </lineage>
</organism>
<dbReference type="SUPFAM" id="SSF52499">
    <property type="entry name" value="Isochorismatase-like hydrolases"/>
    <property type="match status" value="1"/>
</dbReference>
<dbReference type="EMBL" id="QAOG01000007">
    <property type="protein sequence ID" value="PTQ58747.1"/>
    <property type="molecule type" value="Genomic_DNA"/>
</dbReference>
<dbReference type="RefSeq" id="WP_107959515.1">
    <property type="nucleotide sequence ID" value="NZ_QAOG01000007.1"/>
</dbReference>
<comment type="caution">
    <text evidence="3">The sequence shown here is derived from an EMBL/GenBank/DDBJ whole genome shotgun (WGS) entry which is preliminary data.</text>
</comment>
<sequence>MAKRALIVVDLQNEYEASGKLPLENLDQAVANAKRVLTAARDGEEMIVHIRHETPNLDVVPFAIGTSGTEIIAAVAPVDGETTLTKHYPNAFRDTGLKALLDDASVQEVIIVGAMSHMCIDATARAAFDFGYAVTVIDDACATRALSINGVEVPAAHVHAAFMAALAFAYGQVVSTADFLPA</sequence>
<dbReference type="InterPro" id="IPR036380">
    <property type="entry name" value="Isochorismatase-like_sf"/>
</dbReference>
<dbReference type="PANTHER" id="PTHR43540">
    <property type="entry name" value="PEROXYUREIDOACRYLATE/UREIDOACRYLATE AMIDOHYDROLASE-RELATED"/>
    <property type="match status" value="1"/>
</dbReference>
<reference evidence="3 4" key="1">
    <citation type="submission" date="2018-04" db="EMBL/GenBank/DDBJ databases">
        <title>Genomic Encyclopedia of Type Strains, Phase III (KMG-III): the genomes of soil and plant-associated and newly described type strains.</title>
        <authorList>
            <person name="Whitman W."/>
        </authorList>
    </citation>
    <scope>NUCLEOTIDE SEQUENCE [LARGE SCALE GENOMIC DNA]</scope>
    <source>
        <strain evidence="3 4">MA101b</strain>
    </source>
</reference>
<feature type="domain" description="Isochorismatase-like" evidence="2">
    <location>
        <begin position="5"/>
        <end position="176"/>
    </location>
</feature>
<accession>A0A2T5GHG1</accession>
<evidence type="ECO:0000256" key="1">
    <source>
        <dbReference type="ARBA" id="ARBA00022801"/>
    </source>
</evidence>
<dbReference type="InterPro" id="IPR000868">
    <property type="entry name" value="Isochorismatase-like_dom"/>
</dbReference>
<name>A0A2T5GHG1_9SPHN</name>
<keyword evidence="1" id="KW-0378">Hydrolase</keyword>
<dbReference type="AlphaFoldDB" id="A0A2T5GHG1"/>
<dbReference type="Gene3D" id="3.40.50.850">
    <property type="entry name" value="Isochorismatase-like"/>
    <property type="match status" value="1"/>
</dbReference>
<gene>
    <name evidence="3" type="ORF">C8J26_3617</name>
</gene>
<dbReference type="Proteomes" id="UP000244189">
    <property type="component" value="Unassembled WGS sequence"/>
</dbReference>
<evidence type="ECO:0000313" key="3">
    <source>
        <dbReference type="EMBL" id="PTQ58747.1"/>
    </source>
</evidence>
<dbReference type="GO" id="GO:0016787">
    <property type="term" value="F:hydrolase activity"/>
    <property type="evidence" value="ECO:0007669"/>
    <property type="project" value="UniProtKB-KW"/>
</dbReference>
<evidence type="ECO:0000313" key="4">
    <source>
        <dbReference type="Proteomes" id="UP000244189"/>
    </source>
</evidence>
<dbReference type="Pfam" id="PF00857">
    <property type="entry name" value="Isochorismatase"/>
    <property type="match status" value="1"/>
</dbReference>
<dbReference type="CDD" id="cd01014">
    <property type="entry name" value="nicotinamidase_related"/>
    <property type="match status" value="1"/>
</dbReference>
<evidence type="ECO:0000259" key="2">
    <source>
        <dbReference type="Pfam" id="PF00857"/>
    </source>
</evidence>
<dbReference type="PANTHER" id="PTHR43540:SF1">
    <property type="entry name" value="ISOCHORISMATASE HYDROLASE"/>
    <property type="match status" value="1"/>
</dbReference>
<dbReference type="InterPro" id="IPR050272">
    <property type="entry name" value="Isochorismatase-like_hydrls"/>
</dbReference>
<keyword evidence="4" id="KW-1185">Reference proteome</keyword>